<gene>
    <name evidence="10" type="ORF">DesfrDRAFT_0973</name>
</gene>
<keyword evidence="2" id="KW-1003">Cell membrane</keyword>
<feature type="transmembrane region" description="Helical" evidence="8">
    <location>
        <begin position="302"/>
        <end position="322"/>
    </location>
</feature>
<feature type="transmembrane region" description="Helical" evidence="8">
    <location>
        <begin position="112"/>
        <end position="130"/>
    </location>
</feature>
<keyword evidence="11" id="KW-1185">Reference proteome</keyword>
<dbReference type="STRING" id="596151.DesfrDRAFT_0973"/>
<name>E1JTM4_SOLFR</name>
<comment type="caution">
    <text evidence="10">The sequence shown here is derived from an EMBL/GenBank/DDBJ whole genome shotgun (WGS) entry which is preliminary data.</text>
</comment>
<feature type="domain" description="Glycosyltransferase RgtA/B/C/D-like" evidence="9">
    <location>
        <begin position="69"/>
        <end position="190"/>
    </location>
</feature>
<feature type="transmembrane region" description="Helical" evidence="8">
    <location>
        <begin position="167"/>
        <end position="190"/>
    </location>
</feature>
<accession>E1JTM4</accession>
<protein>
    <recommendedName>
        <fullName evidence="9">Glycosyltransferase RgtA/B/C/D-like domain-containing protein</fullName>
    </recommendedName>
</protein>
<dbReference type="InterPro" id="IPR050297">
    <property type="entry name" value="LipidA_mod_glycosyltrf_83"/>
</dbReference>
<keyword evidence="5 8" id="KW-0812">Transmembrane</keyword>
<evidence type="ECO:0000256" key="8">
    <source>
        <dbReference type="SAM" id="Phobius"/>
    </source>
</evidence>
<dbReference type="InterPro" id="IPR038731">
    <property type="entry name" value="RgtA/B/C-like"/>
</dbReference>
<dbReference type="GO" id="GO:0009103">
    <property type="term" value="P:lipopolysaccharide biosynthetic process"/>
    <property type="evidence" value="ECO:0007669"/>
    <property type="project" value="UniProtKB-ARBA"/>
</dbReference>
<feature type="transmembrane region" description="Helical" evidence="8">
    <location>
        <begin position="211"/>
        <end position="232"/>
    </location>
</feature>
<feature type="transmembrane region" description="Helical" evidence="8">
    <location>
        <begin position="366"/>
        <end position="386"/>
    </location>
</feature>
<sequence>MRVDRRRLITALVVLALLAGLFATRLWRIDAASLWEDDYLNLDRALMPLAGMAAVQKWQGPADTIFDFQPPLVYAAQHLALAIHQSSLAARLPSLLASLLTPLGLWLLGRRLFGPAVGLVATVLCTFLLYPLNYAQAIKTYALLLCLAVYSLWLIARAVAVGDRKSWIAYGGCALALLYTGYQGLPVFAAESLWAGVMLWRRRPAEGHAGLLRRLSPLLVTGAVVTAAYLPWLQAVFFVRDFLYDPAIRPWAGLDFTFAGKILRGFIGPDTDVPTAFVVAWCIALILGLGDGLRRRQWAETGLLALTAGTTSLALVSSHGLLRQILEARHGVTVFPSLVLWASCGVVVCGQIAIRALSRFRFGRQAGITAGALACLVLLWPSLVGYRDFYHRSMSLDREFFHWLDDVRGDADALEFQGYKRNTRRFAAGWYLPGRFGEAGTFAAPGYRRILVSDTFYTDAAARRPRPVGVPLGEFGALFTTTRVALVPAASRAPLVMDPGPDGIWCYKDDFRDRRFYADALSAANTTLDTELGMLRPARYSRPASATWAFEVPPGTTLSKLRLTVTAALFKQHPTVASDSELIVAAGANRDHMTDLGVIGQEAFPVKDGRPVTTSSPFFDEMGFYHGRCRKVAVDYAVPADLAASGRVYVRVSYQPGHKEGFLNLAGLAVTADLSGKAAALGAESPLAIQARHLLRNVRAVPWREVDDGTDVGLFAFAAPEFDGLAGLGLPVGTSEEGEAFRAAHPGLSPVAVLHDRAGTIALSVYDSTLTSPGIGLSAKTPERRIRGLPDFGKEPASLRLTGTISIPTLRLGATSLTIPVLAPAGSTLTLTPGGKGRITFVPDWTGPASRLTAPMSYARDVTPSKLERGALTCKVGCNCAFAYTFASALPITELRLRAFPLVYANPCRKCEPNRATVAVSTDGGKTYRPLVEETGGEECTWTPAGAYSYRRLRLDPPAKTVIVAFKLQQGEQAGFLSPSWNVDDMYIEADLDARALPPLHLSGPDLHVSLTNPERNDFALFLRPGPWPFSSRTAQPEF</sequence>
<feature type="transmembrane region" description="Helical" evidence="8">
    <location>
        <begin position="273"/>
        <end position="290"/>
    </location>
</feature>
<dbReference type="RefSeq" id="WP_005991640.1">
    <property type="nucleotide sequence ID" value="NZ_AECZ01000005.1"/>
</dbReference>
<evidence type="ECO:0000256" key="3">
    <source>
        <dbReference type="ARBA" id="ARBA00022676"/>
    </source>
</evidence>
<keyword evidence="3" id="KW-0328">Glycosyltransferase</keyword>
<feature type="transmembrane region" description="Helical" evidence="8">
    <location>
        <begin position="142"/>
        <end position="161"/>
    </location>
</feature>
<dbReference type="AlphaFoldDB" id="E1JTM4"/>
<evidence type="ECO:0000313" key="10">
    <source>
        <dbReference type="EMBL" id="EFL52153.1"/>
    </source>
</evidence>
<evidence type="ECO:0000256" key="4">
    <source>
        <dbReference type="ARBA" id="ARBA00022679"/>
    </source>
</evidence>
<proteinExistence type="predicted"/>
<evidence type="ECO:0000256" key="7">
    <source>
        <dbReference type="ARBA" id="ARBA00023136"/>
    </source>
</evidence>
<dbReference type="PANTHER" id="PTHR33908">
    <property type="entry name" value="MANNOSYLTRANSFERASE YKCB-RELATED"/>
    <property type="match status" value="1"/>
</dbReference>
<reference evidence="10 11" key="1">
    <citation type="submission" date="2010-08" db="EMBL/GenBank/DDBJ databases">
        <title>The draft genome of Desulfovibrio fructosovorans JJ.</title>
        <authorList>
            <consortium name="US DOE Joint Genome Institute (JGI-PGF)"/>
            <person name="Lucas S."/>
            <person name="Copeland A."/>
            <person name="Lapidus A."/>
            <person name="Cheng J.-F."/>
            <person name="Bruce D."/>
            <person name="Goodwin L."/>
            <person name="Pitluck S."/>
            <person name="Land M.L."/>
            <person name="Hauser L."/>
            <person name="Chang Y.-J."/>
            <person name="Jeffries C."/>
            <person name="Wall J.D."/>
            <person name="Stahl D.A."/>
            <person name="Arkin A.P."/>
            <person name="Dehal P."/>
            <person name="Stolyar S.M."/>
            <person name="Hazen T.C."/>
            <person name="Woyke T.J."/>
        </authorList>
    </citation>
    <scope>NUCLEOTIDE SEQUENCE [LARGE SCALE GENOMIC DNA]</scope>
    <source>
        <strain evidence="10 11">JJ</strain>
    </source>
</reference>
<dbReference type="Proteomes" id="UP000006250">
    <property type="component" value="Unassembled WGS sequence"/>
</dbReference>
<dbReference type="EMBL" id="AECZ01000005">
    <property type="protein sequence ID" value="EFL52153.1"/>
    <property type="molecule type" value="Genomic_DNA"/>
</dbReference>
<evidence type="ECO:0000256" key="1">
    <source>
        <dbReference type="ARBA" id="ARBA00004651"/>
    </source>
</evidence>
<keyword evidence="7 8" id="KW-0472">Membrane</keyword>
<dbReference type="GO" id="GO:0005886">
    <property type="term" value="C:plasma membrane"/>
    <property type="evidence" value="ECO:0007669"/>
    <property type="project" value="UniProtKB-SubCell"/>
</dbReference>
<evidence type="ECO:0000259" key="9">
    <source>
        <dbReference type="Pfam" id="PF13231"/>
    </source>
</evidence>
<evidence type="ECO:0000256" key="2">
    <source>
        <dbReference type="ARBA" id="ARBA00022475"/>
    </source>
</evidence>
<evidence type="ECO:0000256" key="6">
    <source>
        <dbReference type="ARBA" id="ARBA00022989"/>
    </source>
</evidence>
<dbReference type="OrthoDB" id="5438173at2"/>
<evidence type="ECO:0000256" key="5">
    <source>
        <dbReference type="ARBA" id="ARBA00022692"/>
    </source>
</evidence>
<organism evidence="10 11">
    <name type="scientific">Solidesulfovibrio fructosivorans JJ]</name>
    <dbReference type="NCBI Taxonomy" id="596151"/>
    <lineage>
        <taxon>Bacteria</taxon>
        <taxon>Pseudomonadati</taxon>
        <taxon>Thermodesulfobacteriota</taxon>
        <taxon>Desulfovibrionia</taxon>
        <taxon>Desulfovibrionales</taxon>
        <taxon>Desulfovibrionaceae</taxon>
        <taxon>Solidesulfovibrio</taxon>
    </lineage>
</organism>
<keyword evidence="4" id="KW-0808">Transferase</keyword>
<feature type="transmembrane region" description="Helical" evidence="8">
    <location>
        <begin position="334"/>
        <end position="354"/>
    </location>
</feature>
<dbReference type="PANTHER" id="PTHR33908:SF11">
    <property type="entry name" value="MEMBRANE PROTEIN"/>
    <property type="match status" value="1"/>
</dbReference>
<keyword evidence="6 8" id="KW-1133">Transmembrane helix</keyword>
<dbReference type="GO" id="GO:0016763">
    <property type="term" value="F:pentosyltransferase activity"/>
    <property type="evidence" value="ECO:0007669"/>
    <property type="project" value="TreeGrafter"/>
</dbReference>
<comment type="subcellular location">
    <subcellularLocation>
        <location evidence="1">Cell membrane</location>
        <topology evidence="1">Multi-pass membrane protein</topology>
    </subcellularLocation>
</comment>
<evidence type="ECO:0000313" key="11">
    <source>
        <dbReference type="Proteomes" id="UP000006250"/>
    </source>
</evidence>
<dbReference type="eggNOG" id="COG5305">
    <property type="taxonomic scope" value="Bacteria"/>
</dbReference>
<dbReference type="Pfam" id="PF13231">
    <property type="entry name" value="PMT_2"/>
    <property type="match status" value="1"/>
</dbReference>